<keyword evidence="3" id="KW-1185">Reference proteome</keyword>
<gene>
    <name evidence="2" type="ORF">Poly21_49080</name>
</gene>
<reference evidence="2 3" key="1">
    <citation type="journal article" date="2020" name="Antonie Van Leeuwenhoek">
        <title>Rhodopirellula heiligendammensis sp. nov., Rhodopirellula pilleata sp. nov., and Rhodopirellula solitaria sp. nov. isolated from natural or artificial marine surfaces in Northern Germany and California, USA, and emended description of the genus Rhodopirellula.</title>
        <authorList>
            <person name="Kallscheuer N."/>
            <person name="Wiegand S."/>
            <person name="Jogler M."/>
            <person name="Boedeker C."/>
            <person name="Peeters S.H."/>
            <person name="Rast P."/>
            <person name="Heuer A."/>
            <person name="Jetten M.S.M."/>
            <person name="Rohde M."/>
            <person name="Jogler C."/>
        </authorList>
    </citation>
    <scope>NUCLEOTIDE SEQUENCE [LARGE SCALE GENOMIC DNA]</scope>
    <source>
        <strain evidence="2 3">Poly21</strain>
    </source>
</reference>
<dbReference type="Pfam" id="PF13646">
    <property type="entry name" value="HEAT_2"/>
    <property type="match status" value="1"/>
</dbReference>
<dbReference type="Gene3D" id="1.25.10.10">
    <property type="entry name" value="Leucine-rich Repeat Variant"/>
    <property type="match status" value="1"/>
</dbReference>
<dbReference type="OrthoDB" id="262632at2"/>
<dbReference type="EMBL" id="SJPU01000003">
    <property type="protein sequence ID" value="TWU11001.1"/>
    <property type="molecule type" value="Genomic_DNA"/>
</dbReference>
<dbReference type="InterPro" id="IPR016024">
    <property type="entry name" value="ARM-type_fold"/>
</dbReference>
<dbReference type="Proteomes" id="UP000319908">
    <property type="component" value="Unassembled WGS sequence"/>
</dbReference>
<name>A0A5C6BHJ2_9BACT</name>
<dbReference type="SMART" id="SM00567">
    <property type="entry name" value="EZ_HEAT"/>
    <property type="match status" value="3"/>
</dbReference>
<evidence type="ECO:0008006" key="4">
    <source>
        <dbReference type="Google" id="ProtNLM"/>
    </source>
</evidence>
<evidence type="ECO:0000313" key="2">
    <source>
        <dbReference type="EMBL" id="TWU11001.1"/>
    </source>
</evidence>
<proteinExistence type="predicted"/>
<evidence type="ECO:0000256" key="1">
    <source>
        <dbReference type="SAM" id="MobiDB-lite"/>
    </source>
</evidence>
<protein>
    <recommendedName>
        <fullName evidence="4">HEAT repeat protein</fullName>
    </recommendedName>
</protein>
<dbReference type="InterPro" id="IPR011989">
    <property type="entry name" value="ARM-like"/>
</dbReference>
<feature type="region of interest" description="Disordered" evidence="1">
    <location>
        <begin position="1"/>
        <end position="22"/>
    </location>
</feature>
<organism evidence="2 3">
    <name type="scientific">Allorhodopirellula heiligendammensis</name>
    <dbReference type="NCBI Taxonomy" id="2714739"/>
    <lineage>
        <taxon>Bacteria</taxon>
        <taxon>Pseudomonadati</taxon>
        <taxon>Planctomycetota</taxon>
        <taxon>Planctomycetia</taxon>
        <taxon>Pirellulales</taxon>
        <taxon>Pirellulaceae</taxon>
        <taxon>Allorhodopirellula</taxon>
    </lineage>
</organism>
<comment type="caution">
    <text evidence="2">The sequence shown here is derived from an EMBL/GenBank/DDBJ whole genome shotgun (WGS) entry which is preliminary data.</text>
</comment>
<dbReference type="AlphaFoldDB" id="A0A5C6BHJ2"/>
<dbReference type="InterPro" id="IPR004155">
    <property type="entry name" value="PBS_lyase_HEAT"/>
</dbReference>
<evidence type="ECO:0000313" key="3">
    <source>
        <dbReference type="Proteomes" id="UP000319908"/>
    </source>
</evidence>
<sequence>MASEKRFADRFGSPSMTTSHANRRLGMGRRAILVVMLAAGTSGVTSGCKDGPMYALKTVNPYFTMRQWKRDEEIGITDHQRRQELQSLVKTMSGLPPERQAYWSKHLEQIYKHDANAEMRRLAVVAAGKSSDPSMLKLIEKSLEDDVIKVRMEACRALGNRREDEATRMLAETIGRSQNKDVRHAAISALAEHPGQVATNSLKLALEDRDPATQSLVIGALRQNTGKDYGDDPETWIAGLDGKDVDEKPRGGIGSYF</sequence>
<dbReference type="SUPFAM" id="SSF48371">
    <property type="entry name" value="ARM repeat"/>
    <property type="match status" value="1"/>
</dbReference>
<accession>A0A5C6BHJ2</accession>